<dbReference type="EMBL" id="BARW01001008">
    <property type="protein sequence ID" value="GAI71639.1"/>
    <property type="molecule type" value="Genomic_DNA"/>
</dbReference>
<sequence>EKPPEIKPQEAPKVHLAEPQPGGLSTEQTVAYENREIAKNLVQVEKHYAQKLRINGVPCDCGTGRHLLAIEGGCENAISMVDNPDVYYRIIEWCKEVGPKSTDESAKSGLYDEEYPTFSHQARDFRKEVIGSLDPKALFSQKPGEPEGTRIIPVASEEEIEQITGVVPQALIEQVATHIWRGGDFRDLTWVWKGLTEMGIRPDLAQRWFHSWRSFLHQAIPSELAASVGAPTEKGAAKAEAVDKGKRDYILDANGLPLYVGEGVGDLDHDEAVRLSALRQAALARGGTAVPGGQPATMGTMADEMTKVFNAVKEFLGPQSKGKSYIAKPGEGGYVVEEVEEGKPTLIPTPGGNTNPSKTYFVNSEGVVEDVTGKPIVIKQPAPVINPSGKTYLVRQTPEGMVTEEYEAGKPIIINAAPSPGSNLSPMMPFPVIGSDGQPVYDKDGKPVYANLEPMMKYMAFQSEQRRLDERHQMLGGVVKTVRENFGDGIQAIKAAAAEATGTKAPAESSSPQVFECGDCHTKFSPPAGWAGQPIECPKALGGCGRVYTKEELLG</sequence>
<comment type="caution">
    <text evidence="2">The sequence shown here is derived from an EMBL/GenBank/DDBJ whole genome shotgun (WGS) entry which is preliminary data.</text>
</comment>
<accession>X1SV06</accession>
<reference evidence="2" key="1">
    <citation type="journal article" date="2014" name="Front. Microbiol.">
        <title>High frequency of phylogenetically diverse reductive dehalogenase-homologous genes in deep subseafloor sedimentary metagenomes.</title>
        <authorList>
            <person name="Kawai M."/>
            <person name="Futagami T."/>
            <person name="Toyoda A."/>
            <person name="Takaki Y."/>
            <person name="Nishi S."/>
            <person name="Hori S."/>
            <person name="Arai W."/>
            <person name="Tsubouchi T."/>
            <person name="Morono Y."/>
            <person name="Uchiyama I."/>
            <person name="Ito T."/>
            <person name="Fujiyama A."/>
            <person name="Inagaki F."/>
            <person name="Takami H."/>
        </authorList>
    </citation>
    <scope>NUCLEOTIDE SEQUENCE</scope>
    <source>
        <strain evidence="2">Expedition CK06-06</strain>
    </source>
</reference>
<feature type="non-terminal residue" evidence="2">
    <location>
        <position position="1"/>
    </location>
</feature>
<protein>
    <submittedName>
        <fullName evidence="2">Uncharacterized protein</fullName>
    </submittedName>
</protein>
<feature type="region of interest" description="Disordered" evidence="1">
    <location>
        <begin position="1"/>
        <end position="24"/>
    </location>
</feature>
<proteinExistence type="predicted"/>
<name>X1SV06_9ZZZZ</name>
<organism evidence="2">
    <name type="scientific">marine sediment metagenome</name>
    <dbReference type="NCBI Taxonomy" id="412755"/>
    <lineage>
        <taxon>unclassified sequences</taxon>
        <taxon>metagenomes</taxon>
        <taxon>ecological metagenomes</taxon>
    </lineage>
</organism>
<evidence type="ECO:0000313" key="2">
    <source>
        <dbReference type="EMBL" id="GAI71639.1"/>
    </source>
</evidence>
<dbReference type="AlphaFoldDB" id="X1SV06"/>
<feature type="compositionally biased region" description="Basic and acidic residues" evidence="1">
    <location>
        <begin position="1"/>
        <end position="16"/>
    </location>
</feature>
<evidence type="ECO:0000256" key="1">
    <source>
        <dbReference type="SAM" id="MobiDB-lite"/>
    </source>
</evidence>
<gene>
    <name evidence="2" type="ORF">S12H4_03548</name>
</gene>